<feature type="region of interest" description="Disordered" evidence="1">
    <location>
        <begin position="524"/>
        <end position="705"/>
    </location>
</feature>
<feature type="compositionally biased region" description="Basic and acidic residues" evidence="1">
    <location>
        <begin position="923"/>
        <end position="941"/>
    </location>
</feature>
<feature type="region of interest" description="Disordered" evidence="1">
    <location>
        <begin position="1244"/>
        <end position="1293"/>
    </location>
</feature>
<feature type="region of interest" description="Disordered" evidence="1">
    <location>
        <begin position="855"/>
        <end position="882"/>
    </location>
</feature>
<gene>
    <name evidence="2" type="ORF">Hypma_016504</name>
</gene>
<keyword evidence="3" id="KW-1185">Reference proteome</keyword>
<feature type="region of interest" description="Disordered" evidence="1">
    <location>
        <begin position="1161"/>
        <end position="1199"/>
    </location>
</feature>
<sequence length="1861" mass="203201">MIQANTPNSSSNEYLRELRARLRGFLSTKKASQRSGSERIPGSLRVRGGDASRNSTSRSSSSCVRLLDLIIGDPARDVEQSPSVHIQTLPPELLCEVFIHCLPSEMYPRPSPRVAPMLLCRVCSYWRQVAVSLPVLWASFNFLTAYKTKSSHVALFQLWIDRSRTHPLSAALMPTQGCEAMTEALFSNIYRWHRIQFALDANLGRAFLKILGSDAQLLEIVRIRVDPGHWEDHRVPSILASVPTLHRLEWLGKYVPTTFFSTSWPRLTHIQMLGCDLSVNDFLNLLSRCPAIEYIRARRLVGILDRSRPRPIITVTNLQSLQFWAADPGVILDNLTLPRLRSLIIPAPYDPKALQHLDHRSSCKLDTFEITSYRLADDDALLYLQLPCMQSLRSLKLESGALYSAITPSASLSPLNPHSETLDQDPRTERQVSMTPAISSFGAHKAETTPGAAHYVPAHHPLDLHPRRDGFADTSRGANADGTCTDRVSSSVTTSNGGPGRPRAFRLAESLFLLPLEVSRGRISTGTHSKHHSHSSRTSANPHAHPRASRVVDSASSQGSNANRTSSNTGSRSVRASPDSHTDPRAPRVVDSKPRKEREHSALALSTSSSAVNSTRTCAKAGSESVRVTTTGSKPPRASCVVDSGSRDEREQWTLAPGSSSLGGDTHETSTDAGSLRVSTTEYGSTRASRVVEGPRHRGEHPTLAPLSKFDSSCISTTNITGVPEFPAPFSTTNASTTLARKLKHAESSSSPNPHHEGACARSINSDATSSISSTRSCSPKGADVPFGSILRRSRRREQDGVAPVNVTYRGSDSRSSWRRNIREASHREPSVHSPSPQPMSVTRIRVCLGTRGESATEALDEKPRDDSTESSPVVERRAHARRDYREQPLLLSPNEERAPVAAYAANEVPKVNRSHPMMTTPKLEHPKDATVSDERKRTLHENPLLSLQQEGKNGTGHAPEAAVSDGARRECPRATLEEHNSLPTDPVPGLSGQSSWESTRAALTALLANEDDDRSRRRKPKPRTPKGVRSPPESTAFVVEKTRASYDAPTNANGGHRDRRREKVSEESKAAPRTSKSPTFVIGRNVSQAGVAGLMGRMEEGAVQRQTTSGGDVDVDRQLLSTRGVQDGTCRPAAKMNLVIGRGESVARTVDGGDIDVTTQPLLSNAQGGTSRPAAKENLVVERDEPNAGVAGVKGRTDDVSVPRRPIVGVDIDAVIRKLSMWNGQGGTSRPAAKTNLVVRRGEGEAGETGLKGRMGGQSAHRRRVVGVDSVSSPPGSMKNDENSMCCPPRRSSEFPVVERENVAAGVTSNVSCIIGGVYDTSSAYGSMMGDAVQRPPPDSPKPLVIGRGHVDDGERHAERRAGTSSARISSVMGGAERTSTSYRSKKDEEDSVVRPPPKSSNPLVVGRGNERAGMSSVKERAGTWSARVSDVVGGVYDASASSRSRIDLLWKKDELLHPFSEETVSAPRAALSTLPRSNTEVDVPDEPFPARPTTCNNPSPGYSVPHPSRHPSWLDQRDHCRSALADERAMPSRHPEHMREGVSTETRHYASSHQSKLKFGQKLPSAPELYSGAQSSRLLQPMGPPTRSRASVDVVDHDVEWSSSSLRTTSSWRDSGHAMSPAEWRNVAPTFLPAEDRDYRQRRSFQLRHYHGWVHTMQPIPSPPRRSLQPSPTEWDETSDVSHQSSSPRWVPTHPIPSSPRRWSPPSTNDWDECSEYSYQSSQEAIEFAVPASVPYDGSSDHAACIHVEVCHPEGGSDAPSDTPAVGDEPPSSGNTPDDDDEFKGLPDEFWIACSEAENGCDTFEEWYLAPVEYDDEDVEPQDDNVEPEEEAEAEDSASQHDDDDGNNSSSEFNHYDSD</sequence>
<feature type="compositionally biased region" description="Polar residues" evidence="1">
    <location>
        <begin position="554"/>
        <end position="574"/>
    </location>
</feature>
<feature type="compositionally biased region" description="Basic and acidic residues" evidence="1">
    <location>
        <begin position="967"/>
        <end position="981"/>
    </location>
</feature>
<evidence type="ECO:0000256" key="1">
    <source>
        <dbReference type="SAM" id="MobiDB-lite"/>
    </source>
</evidence>
<dbReference type="Proteomes" id="UP000076154">
    <property type="component" value="Unassembled WGS sequence"/>
</dbReference>
<feature type="compositionally biased region" description="Acidic residues" evidence="1">
    <location>
        <begin position="1815"/>
        <end position="1848"/>
    </location>
</feature>
<organism evidence="2 3">
    <name type="scientific">Hypsizygus marmoreus</name>
    <name type="common">White beech mushroom</name>
    <name type="synonym">Agaricus marmoreus</name>
    <dbReference type="NCBI Taxonomy" id="39966"/>
    <lineage>
        <taxon>Eukaryota</taxon>
        <taxon>Fungi</taxon>
        <taxon>Dikarya</taxon>
        <taxon>Basidiomycota</taxon>
        <taxon>Agaricomycotina</taxon>
        <taxon>Agaricomycetes</taxon>
        <taxon>Agaricomycetidae</taxon>
        <taxon>Agaricales</taxon>
        <taxon>Tricholomatineae</taxon>
        <taxon>Lyophyllaceae</taxon>
        <taxon>Hypsizygus</taxon>
    </lineage>
</organism>
<evidence type="ECO:0000313" key="3">
    <source>
        <dbReference type="Proteomes" id="UP000076154"/>
    </source>
</evidence>
<reference evidence="2" key="1">
    <citation type="submission" date="2018-04" db="EMBL/GenBank/DDBJ databases">
        <title>Whole genome sequencing of Hypsizygus marmoreus.</title>
        <authorList>
            <person name="Choi I.-G."/>
            <person name="Min B."/>
            <person name="Kim J.-G."/>
            <person name="Kim S."/>
            <person name="Oh Y.-L."/>
            <person name="Kong W.-S."/>
            <person name="Park H."/>
            <person name="Jeong J."/>
            <person name="Song E.-S."/>
        </authorList>
    </citation>
    <scope>NUCLEOTIDE SEQUENCE [LARGE SCALE GENOMIC DNA]</scope>
    <source>
        <strain evidence="2">51987-8</strain>
    </source>
</reference>
<dbReference type="STRING" id="39966.A0A369IY35"/>
<feature type="region of interest" description="Disordered" evidence="1">
    <location>
        <begin position="1477"/>
        <end position="1516"/>
    </location>
</feature>
<feature type="compositionally biased region" description="Low complexity" evidence="1">
    <location>
        <begin position="762"/>
        <end position="779"/>
    </location>
</feature>
<feature type="compositionally biased region" description="Polar residues" evidence="1">
    <location>
        <begin position="486"/>
        <end position="496"/>
    </location>
</feature>
<feature type="compositionally biased region" description="Low complexity" evidence="1">
    <location>
        <begin position="1268"/>
        <end position="1278"/>
    </location>
</feature>
<evidence type="ECO:0000313" key="2">
    <source>
        <dbReference type="EMBL" id="RDB14691.1"/>
    </source>
</evidence>
<feature type="region of interest" description="Disordered" evidence="1">
    <location>
        <begin position="1808"/>
        <end position="1861"/>
    </location>
</feature>
<feature type="compositionally biased region" description="Basic and acidic residues" evidence="1">
    <location>
        <begin position="420"/>
        <end position="430"/>
    </location>
</feature>
<feature type="region of interest" description="Disordered" evidence="1">
    <location>
        <begin position="1658"/>
        <end position="1711"/>
    </location>
</feature>
<feature type="region of interest" description="Disordered" evidence="1">
    <location>
        <begin position="1753"/>
        <end position="1790"/>
    </location>
</feature>
<dbReference type="Gene3D" id="1.20.1280.50">
    <property type="match status" value="1"/>
</dbReference>
<name>A0A369IY35_HYPMA</name>
<feature type="region of interest" description="Disordered" evidence="1">
    <location>
        <begin position="1333"/>
        <end position="1420"/>
    </location>
</feature>
<feature type="compositionally biased region" description="Basic and acidic residues" evidence="1">
    <location>
        <begin position="1350"/>
        <end position="1363"/>
    </location>
</feature>
<accession>A0A369IY35</accession>
<feature type="region of interest" description="Disordered" evidence="1">
    <location>
        <begin position="912"/>
        <end position="1081"/>
    </location>
</feature>
<feature type="region of interest" description="Disordered" evidence="1">
    <location>
        <begin position="28"/>
        <end position="59"/>
    </location>
</feature>
<feature type="region of interest" description="Disordered" evidence="1">
    <location>
        <begin position="413"/>
        <end position="432"/>
    </location>
</feature>
<feature type="compositionally biased region" description="Polar residues" evidence="1">
    <location>
        <begin position="1161"/>
        <end position="1171"/>
    </location>
</feature>
<feature type="compositionally biased region" description="Polar residues" evidence="1">
    <location>
        <begin position="671"/>
        <end position="688"/>
    </location>
</feature>
<comment type="caution">
    <text evidence="2">The sequence shown here is derived from an EMBL/GenBank/DDBJ whole genome shotgun (WGS) entry which is preliminary data.</text>
</comment>
<protein>
    <submittedName>
        <fullName evidence="2">Uncharacterized protein</fullName>
    </submittedName>
</protein>
<dbReference type="EMBL" id="LUEZ02000096">
    <property type="protein sequence ID" value="RDB14691.1"/>
    <property type="molecule type" value="Genomic_DNA"/>
</dbReference>
<feature type="region of interest" description="Disordered" evidence="1">
    <location>
        <begin position="453"/>
        <end position="502"/>
    </location>
</feature>
<feature type="compositionally biased region" description="Basic residues" evidence="1">
    <location>
        <begin position="1017"/>
        <end position="1027"/>
    </location>
</feature>
<dbReference type="InParanoid" id="A0A369IY35"/>
<feature type="region of interest" description="Disordered" evidence="1">
    <location>
        <begin position="741"/>
        <end position="818"/>
    </location>
</feature>
<feature type="compositionally biased region" description="Basic and acidic residues" evidence="1">
    <location>
        <begin position="460"/>
        <end position="471"/>
    </location>
</feature>
<feature type="compositionally biased region" description="Low complexity" evidence="1">
    <location>
        <begin position="602"/>
        <end position="611"/>
    </location>
</feature>
<proteinExistence type="predicted"/>
<feature type="compositionally biased region" description="Basic and acidic residues" evidence="1">
    <location>
        <begin position="578"/>
        <end position="601"/>
    </location>
</feature>
<feature type="compositionally biased region" description="Basic and acidic residues" evidence="1">
    <location>
        <begin position="1062"/>
        <end position="1071"/>
    </location>
</feature>
<dbReference type="OrthoDB" id="2269034at2759"/>